<dbReference type="AlphaFoldDB" id="A0A4R3KVS6"/>
<organism evidence="5 6">
    <name type="scientific">Anseongella ginsenosidimutans</name>
    <dbReference type="NCBI Taxonomy" id="496056"/>
    <lineage>
        <taxon>Bacteria</taxon>
        <taxon>Pseudomonadati</taxon>
        <taxon>Bacteroidota</taxon>
        <taxon>Sphingobacteriia</taxon>
        <taxon>Sphingobacteriales</taxon>
        <taxon>Sphingobacteriaceae</taxon>
        <taxon>Anseongella</taxon>
    </lineage>
</organism>
<comment type="similarity">
    <text evidence="1">Belongs to the carbohydrate kinase PfkB family.</text>
</comment>
<sequence>MTNTRKSSPVYCFGEILWDVLPQGALPGGAPFNVACHLSRLNYPCSMISRIGSDPRGRQLQALMETWGVENDLLQTDPTHPTGEVLARMDQHHEMSYEIRFPAAWDFINASPQALEKVREASFFVYGSLAARHIVSRTALFQLLEQAPFRVLDINLRPPFVEKLLLEDLLRHAHVLKTNQHELALIQQLFGGAPAGEDTPAREASQVGFVRERFGIPEIILTKGARGAAYYTPEGSWQTPGTPVQVADTVGSGDSFLAAFIAGHARKEPPALILRKAAAMGAFIAAREGGCPEYQLAEFEKFCQES</sequence>
<evidence type="ECO:0000313" key="5">
    <source>
        <dbReference type="EMBL" id="TCS89241.1"/>
    </source>
</evidence>
<evidence type="ECO:0000259" key="4">
    <source>
        <dbReference type="Pfam" id="PF00294"/>
    </source>
</evidence>
<dbReference type="InterPro" id="IPR050306">
    <property type="entry name" value="PfkB_Carbo_kinase"/>
</dbReference>
<evidence type="ECO:0000256" key="2">
    <source>
        <dbReference type="ARBA" id="ARBA00022679"/>
    </source>
</evidence>
<dbReference type="Gene3D" id="3.40.1190.20">
    <property type="match status" value="1"/>
</dbReference>
<name>A0A4R3KVS6_9SPHI</name>
<dbReference type="Proteomes" id="UP000295807">
    <property type="component" value="Unassembled WGS sequence"/>
</dbReference>
<dbReference type="PROSITE" id="PS00584">
    <property type="entry name" value="PFKB_KINASES_2"/>
    <property type="match status" value="1"/>
</dbReference>
<protein>
    <submittedName>
        <fullName evidence="5">Fructokinase</fullName>
    </submittedName>
</protein>
<reference evidence="5 6" key="1">
    <citation type="submission" date="2019-03" db="EMBL/GenBank/DDBJ databases">
        <title>Genomic Encyclopedia of Type Strains, Phase IV (KMG-IV): sequencing the most valuable type-strain genomes for metagenomic binning, comparative biology and taxonomic classification.</title>
        <authorList>
            <person name="Goeker M."/>
        </authorList>
    </citation>
    <scope>NUCLEOTIDE SEQUENCE [LARGE SCALE GENOMIC DNA]</scope>
    <source>
        <strain evidence="5 6">DSM 21100</strain>
    </source>
</reference>
<dbReference type="CDD" id="cd01167">
    <property type="entry name" value="bac_FRK"/>
    <property type="match status" value="1"/>
</dbReference>
<dbReference type="OrthoDB" id="9813569at2"/>
<comment type="caution">
    <text evidence="5">The sequence shown here is derived from an EMBL/GenBank/DDBJ whole genome shotgun (WGS) entry which is preliminary data.</text>
</comment>
<dbReference type="SUPFAM" id="SSF53613">
    <property type="entry name" value="Ribokinase-like"/>
    <property type="match status" value="1"/>
</dbReference>
<dbReference type="GO" id="GO:0016301">
    <property type="term" value="F:kinase activity"/>
    <property type="evidence" value="ECO:0007669"/>
    <property type="project" value="UniProtKB-KW"/>
</dbReference>
<feature type="domain" description="Carbohydrate kinase PfkB" evidence="4">
    <location>
        <begin position="27"/>
        <end position="291"/>
    </location>
</feature>
<dbReference type="PANTHER" id="PTHR43085:SF57">
    <property type="entry name" value="CARBOHYDRATE KINASE PFKB DOMAIN-CONTAINING PROTEIN"/>
    <property type="match status" value="1"/>
</dbReference>
<dbReference type="InterPro" id="IPR011611">
    <property type="entry name" value="PfkB_dom"/>
</dbReference>
<proteinExistence type="inferred from homology"/>
<dbReference type="RefSeq" id="WP_132128320.1">
    <property type="nucleotide sequence ID" value="NZ_CP042432.1"/>
</dbReference>
<keyword evidence="3 5" id="KW-0418">Kinase</keyword>
<dbReference type="PANTHER" id="PTHR43085">
    <property type="entry name" value="HEXOKINASE FAMILY MEMBER"/>
    <property type="match status" value="1"/>
</dbReference>
<dbReference type="InterPro" id="IPR029056">
    <property type="entry name" value="Ribokinase-like"/>
</dbReference>
<evidence type="ECO:0000256" key="3">
    <source>
        <dbReference type="ARBA" id="ARBA00022777"/>
    </source>
</evidence>
<dbReference type="InterPro" id="IPR002173">
    <property type="entry name" value="Carboh/pur_kinase_PfkB_CS"/>
</dbReference>
<dbReference type="EMBL" id="SMAD01000002">
    <property type="protein sequence ID" value="TCS89241.1"/>
    <property type="molecule type" value="Genomic_DNA"/>
</dbReference>
<keyword evidence="6" id="KW-1185">Reference proteome</keyword>
<dbReference type="Pfam" id="PF00294">
    <property type="entry name" value="PfkB"/>
    <property type="match status" value="1"/>
</dbReference>
<keyword evidence="2" id="KW-0808">Transferase</keyword>
<accession>A0A4R3KVS6</accession>
<evidence type="ECO:0000313" key="6">
    <source>
        <dbReference type="Proteomes" id="UP000295807"/>
    </source>
</evidence>
<gene>
    <name evidence="5" type="ORF">EDD80_102435</name>
</gene>
<evidence type="ECO:0000256" key="1">
    <source>
        <dbReference type="ARBA" id="ARBA00010688"/>
    </source>
</evidence>